<keyword evidence="5 10" id="KW-0418">Kinase</keyword>
<sequence length="267" mass="29424">MFLTHRVRSRTLGSARSFATSSFYRASRQAFCLAVDGPAASGKSTTTRLVAQRLGLTYIDTGGLYRAATLLAQRQHLLPKKGDAAPQELLLSSLEKATFTLRTSPSQDQGSLPVTRIYIDGEDVSHALRTPEITAHVSRLAQIPEVRQVMLYKQRTMASPSYEETTATGTNGVAMDGRDIGTTVFPNAHLKIFLSADARTRSLRRQAEWGESGSPEDLEKIYQDIVERDRQDMTRPVSPLRKADDAVEVDTSTATLIQVVDRIVQEG</sequence>
<comment type="catalytic activity">
    <reaction evidence="8">
        <text>CMP + ATP = CDP + ADP</text>
        <dbReference type="Rhea" id="RHEA:11600"/>
        <dbReference type="ChEBI" id="CHEBI:30616"/>
        <dbReference type="ChEBI" id="CHEBI:58069"/>
        <dbReference type="ChEBI" id="CHEBI:60377"/>
        <dbReference type="ChEBI" id="CHEBI:456216"/>
        <dbReference type="EC" id="2.7.4.25"/>
    </reaction>
</comment>
<evidence type="ECO:0000313" key="11">
    <source>
        <dbReference type="Proteomes" id="UP000267251"/>
    </source>
</evidence>
<dbReference type="AlphaFoldDB" id="A0A4P9XZL7"/>
<dbReference type="EMBL" id="KZ988607">
    <property type="protein sequence ID" value="RKP11867.1"/>
    <property type="molecule type" value="Genomic_DNA"/>
</dbReference>
<dbReference type="InterPro" id="IPR011994">
    <property type="entry name" value="Cytidylate_kinase_dom"/>
</dbReference>
<comment type="catalytic activity">
    <reaction evidence="7">
        <text>dCMP + ATP = dCDP + ADP</text>
        <dbReference type="Rhea" id="RHEA:25094"/>
        <dbReference type="ChEBI" id="CHEBI:30616"/>
        <dbReference type="ChEBI" id="CHEBI:57566"/>
        <dbReference type="ChEBI" id="CHEBI:58593"/>
        <dbReference type="ChEBI" id="CHEBI:456216"/>
        <dbReference type="EC" id="2.7.4.25"/>
    </reaction>
</comment>
<evidence type="ECO:0000256" key="5">
    <source>
        <dbReference type="ARBA" id="ARBA00022777"/>
    </source>
</evidence>
<dbReference type="OrthoDB" id="10263145at2759"/>
<name>A0A4P9XZL7_9FUNG</name>
<dbReference type="CDD" id="cd02020">
    <property type="entry name" value="CMPK"/>
    <property type="match status" value="1"/>
</dbReference>
<dbReference type="GO" id="GO:0006139">
    <property type="term" value="P:nucleobase-containing compound metabolic process"/>
    <property type="evidence" value="ECO:0007669"/>
    <property type="project" value="InterPro"/>
</dbReference>
<evidence type="ECO:0000256" key="2">
    <source>
        <dbReference type="ARBA" id="ARBA00012906"/>
    </source>
</evidence>
<dbReference type="Gene3D" id="3.40.50.300">
    <property type="entry name" value="P-loop containing nucleotide triphosphate hydrolases"/>
    <property type="match status" value="1"/>
</dbReference>
<comment type="similarity">
    <text evidence="1">Belongs to the cytidylate kinase family. Type 1 subfamily.</text>
</comment>
<evidence type="ECO:0000256" key="4">
    <source>
        <dbReference type="ARBA" id="ARBA00022741"/>
    </source>
</evidence>
<evidence type="ECO:0000256" key="7">
    <source>
        <dbReference type="ARBA" id="ARBA00047615"/>
    </source>
</evidence>
<dbReference type="EC" id="2.7.4.25" evidence="2"/>
<evidence type="ECO:0000256" key="6">
    <source>
        <dbReference type="ARBA" id="ARBA00022840"/>
    </source>
</evidence>
<keyword evidence="11" id="KW-1185">Reference proteome</keyword>
<dbReference type="InterPro" id="IPR003136">
    <property type="entry name" value="Cytidylate_kin"/>
</dbReference>
<accession>A0A4P9XZL7</accession>
<protein>
    <recommendedName>
        <fullName evidence="2">(d)CMP kinase</fullName>
        <ecNumber evidence="2">2.7.4.25</ecNumber>
    </recommendedName>
</protein>
<dbReference type="Proteomes" id="UP000267251">
    <property type="component" value="Unassembled WGS sequence"/>
</dbReference>
<dbReference type="InterPro" id="IPR027417">
    <property type="entry name" value="P-loop_NTPase"/>
</dbReference>
<dbReference type="SUPFAM" id="SSF52540">
    <property type="entry name" value="P-loop containing nucleoside triphosphate hydrolases"/>
    <property type="match status" value="1"/>
</dbReference>
<keyword evidence="6" id="KW-0067">ATP-binding</keyword>
<dbReference type="HAMAP" id="MF_00238">
    <property type="entry name" value="Cytidyl_kinase_type1"/>
    <property type="match status" value="1"/>
</dbReference>
<evidence type="ECO:0000256" key="3">
    <source>
        <dbReference type="ARBA" id="ARBA00022679"/>
    </source>
</evidence>
<feature type="domain" description="Cytidylate kinase" evidence="9">
    <location>
        <begin position="34"/>
        <end position="265"/>
    </location>
</feature>
<dbReference type="GO" id="GO:0036431">
    <property type="term" value="F:dCMP kinase activity"/>
    <property type="evidence" value="ECO:0007669"/>
    <property type="project" value="InterPro"/>
</dbReference>
<proteinExistence type="inferred from homology"/>
<evidence type="ECO:0000256" key="8">
    <source>
        <dbReference type="ARBA" id="ARBA00048478"/>
    </source>
</evidence>
<dbReference type="NCBIfam" id="TIGR00017">
    <property type="entry name" value="cmk"/>
    <property type="match status" value="1"/>
</dbReference>
<keyword evidence="3" id="KW-0808">Transferase</keyword>
<organism evidence="10 11">
    <name type="scientific">Piptocephalis cylindrospora</name>
    <dbReference type="NCBI Taxonomy" id="1907219"/>
    <lineage>
        <taxon>Eukaryota</taxon>
        <taxon>Fungi</taxon>
        <taxon>Fungi incertae sedis</taxon>
        <taxon>Zoopagomycota</taxon>
        <taxon>Zoopagomycotina</taxon>
        <taxon>Zoopagomycetes</taxon>
        <taxon>Zoopagales</taxon>
        <taxon>Piptocephalidaceae</taxon>
        <taxon>Piptocephalis</taxon>
    </lineage>
</organism>
<gene>
    <name evidence="10" type="ORF">BJ684DRAFT_21559</name>
</gene>
<evidence type="ECO:0000313" key="10">
    <source>
        <dbReference type="EMBL" id="RKP11867.1"/>
    </source>
</evidence>
<reference evidence="11" key="1">
    <citation type="journal article" date="2018" name="Nat. Microbiol.">
        <title>Leveraging single-cell genomics to expand the fungal tree of life.</title>
        <authorList>
            <person name="Ahrendt S.R."/>
            <person name="Quandt C.A."/>
            <person name="Ciobanu D."/>
            <person name="Clum A."/>
            <person name="Salamov A."/>
            <person name="Andreopoulos B."/>
            <person name="Cheng J.F."/>
            <person name="Woyke T."/>
            <person name="Pelin A."/>
            <person name="Henrissat B."/>
            <person name="Reynolds N.K."/>
            <person name="Benny G.L."/>
            <person name="Smith M.E."/>
            <person name="James T.Y."/>
            <person name="Grigoriev I.V."/>
        </authorList>
    </citation>
    <scope>NUCLEOTIDE SEQUENCE [LARGE SCALE GENOMIC DNA]</scope>
</reference>
<evidence type="ECO:0000256" key="1">
    <source>
        <dbReference type="ARBA" id="ARBA00009427"/>
    </source>
</evidence>
<evidence type="ECO:0000259" key="9">
    <source>
        <dbReference type="Pfam" id="PF02224"/>
    </source>
</evidence>
<dbReference type="Pfam" id="PF02224">
    <property type="entry name" value="Cytidylate_kin"/>
    <property type="match status" value="1"/>
</dbReference>
<dbReference type="GO" id="GO:0005524">
    <property type="term" value="F:ATP binding"/>
    <property type="evidence" value="ECO:0007669"/>
    <property type="project" value="UniProtKB-KW"/>
</dbReference>
<keyword evidence="4" id="KW-0547">Nucleotide-binding</keyword>